<gene>
    <name evidence="2" type="ORF">AMJ44_08535</name>
</gene>
<sequence>MFVRYSIPLLFCLVCLTFAQSAEAQGIVDSFPSPASEPRGLAWDGEYLWCADAGTDSVYKLDTS</sequence>
<feature type="signal peptide" evidence="1">
    <location>
        <begin position="1"/>
        <end position="24"/>
    </location>
</feature>
<accession>A0A0S7XV41</accession>
<proteinExistence type="predicted"/>
<dbReference type="AlphaFoldDB" id="A0A0S7XV41"/>
<organism evidence="2 3">
    <name type="scientific">candidate division WOR-1 bacterium DG_54_3</name>
    <dbReference type="NCBI Taxonomy" id="1703775"/>
    <lineage>
        <taxon>Bacteria</taxon>
        <taxon>Bacillati</taxon>
        <taxon>Saganbacteria</taxon>
    </lineage>
</organism>
<feature type="non-terminal residue" evidence="2">
    <location>
        <position position="64"/>
    </location>
</feature>
<evidence type="ECO:0000313" key="3">
    <source>
        <dbReference type="Proteomes" id="UP000051861"/>
    </source>
</evidence>
<name>A0A0S7XV41_UNCSA</name>
<protein>
    <recommendedName>
        <fullName evidence="4">SMP-30/Gluconolactonase/LRE-like region domain-containing protein</fullName>
    </recommendedName>
</protein>
<evidence type="ECO:0008006" key="4">
    <source>
        <dbReference type="Google" id="ProtNLM"/>
    </source>
</evidence>
<evidence type="ECO:0000313" key="2">
    <source>
        <dbReference type="EMBL" id="KPJ66312.1"/>
    </source>
</evidence>
<dbReference type="Proteomes" id="UP000051861">
    <property type="component" value="Unassembled WGS sequence"/>
</dbReference>
<evidence type="ECO:0000256" key="1">
    <source>
        <dbReference type="SAM" id="SignalP"/>
    </source>
</evidence>
<dbReference type="SUPFAM" id="SSF75011">
    <property type="entry name" value="3-carboxy-cis,cis-mucoante lactonizing enzyme"/>
    <property type="match status" value="1"/>
</dbReference>
<dbReference type="EMBL" id="LIZX01000084">
    <property type="protein sequence ID" value="KPJ66312.1"/>
    <property type="molecule type" value="Genomic_DNA"/>
</dbReference>
<keyword evidence="1" id="KW-0732">Signal</keyword>
<feature type="chain" id="PRO_5006640287" description="SMP-30/Gluconolactonase/LRE-like region domain-containing protein" evidence="1">
    <location>
        <begin position="25"/>
        <end position="64"/>
    </location>
</feature>
<comment type="caution">
    <text evidence="2">The sequence shown here is derived from an EMBL/GenBank/DDBJ whole genome shotgun (WGS) entry which is preliminary data.</text>
</comment>
<reference evidence="2 3" key="1">
    <citation type="journal article" date="2015" name="Microbiome">
        <title>Genomic resolution of linkages in carbon, nitrogen, and sulfur cycling among widespread estuary sediment bacteria.</title>
        <authorList>
            <person name="Baker B.J."/>
            <person name="Lazar C.S."/>
            <person name="Teske A.P."/>
            <person name="Dick G.J."/>
        </authorList>
    </citation>
    <scope>NUCLEOTIDE SEQUENCE [LARGE SCALE GENOMIC DNA]</scope>
    <source>
        <strain evidence="2">DG_54_3</strain>
    </source>
</reference>